<feature type="compositionally biased region" description="Low complexity" evidence="1">
    <location>
        <begin position="45"/>
        <end position="60"/>
    </location>
</feature>
<dbReference type="EMBL" id="JAKLMC020000018">
    <property type="protein sequence ID" value="KAK5951792.1"/>
    <property type="molecule type" value="Genomic_DNA"/>
</dbReference>
<proteinExistence type="predicted"/>
<sequence length="406" mass="45173">MASTPPAQIRAEAQTPPTPLHGSAYHSKSSPSRYNTRSNTKKTPESPQSSFTSPQSSRTPRSPEQDPFHSASQVTPKRKSTRRVQVISPTSPDSDTPARNIHQHNPAYLSATTILSEGMLPTPDKTPQKKHIPKATMAARALFQDQPNAMHQSPRKTQKKRHNGFSLESFSAATSSQDPVQIHVDSRDQVPEVDTSAENPFNAVPPTESKKRAAPSRQKMTSATKRRKVSAEEDEKRPLDPQVEEAIERDEGMVYVFRGKKVYRRFDDAGEEEEVIDPEELGLLEREVNGRDLVRPLKTLTRKSIKPRRLFQDEPSAQRVPQQASQSDEEAETEIDDNHPAENDEQELPSPSRATRSRTRDVSNSAGSKKRSPFDAWPRLKSGARSSGSVPASKGRKRTAAEALEV</sequence>
<name>A0AAN8EIR9_9EURO</name>
<feature type="region of interest" description="Disordered" evidence="1">
    <location>
        <begin position="301"/>
        <end position="406"/>
    </location>
</feature>
<gene>
    <name evidence="2" type="ORF">OHC33_007084</name>
</gene>
<dbReference type="Proteomes" id="UP001316803">
    <property type="component" value="Unassembled WGS sequence"/>
</dbReference>
<keyword evidence="3" id="KW-1185">Reference proteome</keyword>
<protein>
    <submittedName>
        <fullName evidence="2">Uncharacterized protein</fullName>
    </submittedName>
</protein>
<evidence type="ECO:0000256" key="1">
    <source>
        <dbReference type="SAM" id="MobiDB-lite"/>
    </source>
</evidence>
<evidence type="ECO:0000313" key="2">
    <source>
        <dbReference type="EMBL" id="KAK5951792.1"/>
    </source>
</evidence>
<feature type="compositionally biased region" description="Polar residues" evidence="1">
    <location>
        <begin position="166"/>
        <end position="179"/>
    </location>
</feature>
<comment type="caution">
    <text evidence="2">The sequence shown here is derived from an EMBL/GenBank/DDBJ whole genome shotgun (WGS) entry which is preliminary data.</text>
</comment>
<dbReference type="AlphaFoldDB" id="A0AAN8EIR9"/>
<feature type="region of interest" description="Disordered" evidence="1">
    <location>
        <begin position="1"/>
        <end position="246"/>
    </location>
</feature>
<feature type="compositionally biased region" description="Polar residues" evidence="1">
    <location>
        <begin position="26"/>
        <end position="38"/>
    </location>
</feature>
<evidence type="ECO:0000313" key="3">
    <source>
        <dbReference type="Proteomes" id="UP001316803"/>
    </source>
</evidence>
<accession>A0AAN8EIR9</accession>
<reference evidence="2 3" key="1">
    <citation type="submission" date="2022-12" db="EMBL/GenBank/DDBJ databases">
        <title>Genomic features and morphological characterization of a novel Knufia sp. strain isolated from spacecraft assembly facility.</title>
        <authorList>
            <person name="Teixeira M."/>
            <person name="Chander A.M."/>
            <person name="Stajich J.E."/>
            <person name="Venkateswaran K."/>
        </authorList>
    </citation>
    <scope>NUCLEOTIDE SEQUENCE [LARGE SCALE GENOMIC DNA]</scope>
    <source>
        <strain evidence="2 3">FJI-L2-BK-P2</strain>
    </source>
</reference>
<organism evidence="2 3">
    <name type="scientific">Knufia fluminis</name>
    <dbReference type="NCBI Taxonomy" id="191047"/>
    <lineage>
        <taxon>Eukaryota</taxon>
        <taxon>Fungi</taxon>
        <taxon>Dikarya</taxon>
        <taxon>Ascomycota</taxon>
        <taxon>Pezizomycotina</taxon>
        <taxon>Eurotiomycetes</taxon>
        <taxon>Chaetothyriomycetidae</taxon>
        <taxon>Chaetothyriales</taxon>
        <taxon>Trichomeriaceae</taxon>
        <taxon>Knufia</taxon>
    </lineage>
</organism>
<feature type="compositionally biased region" description="Basic and acidic residues" evidence="1">
    <location>
        <begin position="229"/>
        <end position="239"/>
    </location>
</feature>
<feature type="compositionally biased region" description="Basic residues" evidence="1">
    <location>
        <begin position="153"/>
        <end position="163"/>
    </location>
</feature>